<dbReference type="Gene3D" id="3.40.50.150">
    <property type="entry name" value="Vaccinia Virus protein VP39"/>
    <property type="match status" value="1"/>
</dbReference>
<dbReference type="PRINTS" id="PR00105">
    <property type="entry name" value="C5METTRFRASE"/>
</dbReference>
<dbReference type="GO" id="GO:0032259">
    <property type="term" value="P:methylation"/>
    <property type="evidence" value="ECO:0007669"/>
    <property type="project" value="UniProtKB-KW"/>
</dbReference>
<dbReference type="InterPro" id="IPR031303">
    <property type="entry name" value="C5_meth_CS"/>
</dbReference>
<evidence type="ECO:0000256" key="2">
    <source>
        <dbReference type="ARBA" id="ARBA00022679"/>
    </source>
</evidence>
<sequence length="352" mass="40328">MDSLKVFELYSGIGGMHFALKETGLNANIIGAVDINPTANSVYKLNFPDTNLLERNVQGLNEDYFNKLQVDMIMMSPPCQPFTRNGLRKDLEDHRNISILHVINLIPKLKTVKYILLENVLGFECSNVRNELINSLRKSSFIYQEFLLSPDQFSIPNSRLRYYLLAKREPSQFCFSTMNDIMLELPELRSDIFKKINSMNLKYKELAKDQVCFKVGLIVSETGGDIIEDNILGKYGFLLDIATAESLRTCCFTKAYGRYVEGTGSVFTPESSECVRDVYKKLEEFEKGSKDYIDLIKLLKLRYFSPEEVSCLMTFPQCFKFPSYFSNRQKYKLLGNSINVHVVAILTVILVS</sequence>
<keyword evidence="1 7" id="KW-0489">Methyltransferase</keyword>
<dbReference type="InterPro" id="IPR029063">
    <property type="entry name" value="SAM-dependent_MTases_sf"/>
</dbReference>
<evidence type="ECO:0000256" key="7">
    <source>
        <dbReference type="PROSITE-ProRule" id="PRU01016"/>
    </source>
</evidence>
<comment type="caution">
    <text evidence="9">The sequence shown here is derived from an EMBL/GenBank/DDBJ whole genome shotgun (WGS) entry which is preliminary data.</text>
</comment>
<dbReference type="InterPro" id="IPR050750">
    <property type="entry name" value="C5-MTase"/>
</dbReference>
<keyword evidence="3 7" id="KW-0949">S-adenosyl-L-methionine</keyword>
<evidence type="ECO:0000313" key="9">
    <source>
        <dbReference type="EMBL" id="KAL0278289.1"/>
    </source>
</evidence>
<dbReference type="PROSITE" id="PS51679">
    <property type="entry name" value="SAM_MT_C5"/>
    <property type="match status" value="1"/>
</dbReference>
<accession>A0AAW2I7V1</accession>
<dbReference type="PANTHER" id="PTHR46098:SF1">
    <property type="entry name" value="TRNA (CYTOSINE(38)-C(5))-METHYLTRANSFERASE"/>
    <property type="match status" value="1"/>
</dbReference>
<evidence type="ECO:0000256" key="5">
    <source>
        <dbReference type="ARBA" id="ARBA00039681"/>
    </source>
</evidence>
<evidence type="ECO:0000256" key="6">
    <source>
        <dbReference type="ARBA" id="ARBA00042810"/>
    </source>
</evidence>
<name>A0AAW2I7V1_9NEOP</name>
<dbReference type="SUPFAM" id="SSF53335">
    <property type="entry name" value="S-adenosyl-L-methionine-dependent methyltransferases"/>
    <property type="match status" value="1"/>
</dbReference>
<feature type="active site" evidence="7">
    <location>
        <position position="79"/>
    </location>
</feature>
<dbReference type="InterPro" id="IPR001525">
    <property type="entry name" value="C5_MeTfrase"/>
</dbReference>
<keyword evidence="2 7" id="KW-0808">Transferase</keyword>
<organism evidence="9">
    <name type="scientific">Menopon gallinae</name>
    <name type="common">poultry shaft louse</name>
    <dbReference type="NCBI Taxonomy" id="328185"/>
    <lineage>
        <taxon>Eukaryota</taxon>
        <taxon>Metazoa</taxon>
        <taxon>Ecdysozoa</taxon>
        <taxon>Arthropoda</taxon>
        <taxon>Hexapoda</taxon>
        <taxon>Insecta</taxon>
        <taxon>Pterygota</taxon>
        <taxon>Neoptera</taxon>
        <taxon>Paraneoptera</taxon>
        <taxon>Psocodea</taxon>
        <taxon>Troctomorpha</taxon>
        <taxon>Phthiraptera</taxon>
        <taxon>Amblycera</taxon>
        <taxon>Menoponidae</taxon>
        <taxon>Menopon</taxon>
    </lineage>
</organism>
<dbReference type="PANTHER" id="PTHR46098">
    <property type="entry name" value="TRNA (CYTOSINE(38)-C(5))-METHYLTRANSFERASE"/>
    <property type="match status" value="1"/>
</dbReference>
<dbReference type="EC" id="2.1.1.204" evidence="4"/>
<dbReference type="AlphaFoldDB" id="A0AAW2I7V1"/>
<dbReference type="Pfam" id="PF00145">
    <property type="entry name" value="DNA_methylase"/>
    <property type="match status" value="1"/>
</dbReference>
<reference evidence="9" key="1">
    <citation type="journal article" date="2024" name="Gigascience">
        <title>Chromosome-level genome of the poultry shaft louse Menopon gallinae provides insight into the host-switching and adaptive evolution of parasitic lice.</title>
        <authorList>
            <person name="Xu Y."/>
            <person name="Ma L."/>
            <person name="Liu S."/>
            <person name="Liang Y."/>
            <person name="Liu Q."/>
            <person name="He Z."/>
            <person name="Tian L."/>
            <person name="Duan Y."/>
            <person name="Cai W."/>
            <person name="Li H."/>
            <person name="Song F."/>
        </authorList>
    </citation>
    <scope>NUCLEOTIDE SEQUENCE</scope>
    <source>
        <strain evidence="9">Cailab_2023a</strain>
    </source>
</reference>
<dbReference type="NCBIfam" id="TIGR00675">
    <property type="entry name" value="dcm"/>
    <property type="match status" value="1"/>
</dbReference>
<comment type="similarity">
    <text evidence="7 8">Belongs to the class I-like SAM-binding methyltransferase superfamily. C5-methyltransferase family.</text>
</comment>
<gene>
    <name evidence="9" type="ORF">PYX00_000147</name>
</gene>
<dbReference type="EMBL" id="JARGDH010000001">
    <property type="protein sequence ID" value="KAL0278289.1"/>
    <property type="molecule type" value="Genomic_DNA"/>
</dbReference>
<dbReference type="PROSITE" id="PS00095">
    <property type="entry name" value="C5_MTASE_2"/>
    <property type="match status" value="1"/>
</dbReference>
<dbReference type="Gene3D" id="3.90.120.10">
    <property type="entry name" value="DNA Methylase, subunit A, domain 2"/>
    <property type="match status" value="1"/>
</dbReference>
<dbReference type="GO" id="GO:0005634">
    <property type="term" value="C:nucleus"/>
    <property type="evidence" value="ECO:0007669"/>
    <property type="project" value="TreeGrafter"/>
</dbReference>
<evidence type="ECO:0000256" key="4">
    <source>
        <dbReference type="ARBA" id="ARBA00039081"/>
    </source>
</evidence>
<dbReference type="GO" id="GO:0008168">
    <property type="term" value="F:methyltransferase activity"/>
    <property type="evidence" value="ECO:0007669"/>
    <property type="project" value="UniProtKB-KW"/>
</dbReference>
<evidence type="ECO:0000256" key="3">
    <source>
        <dbReference type="ARBA" id="ARBA00022691"/>
    </source>
</evidence>
<evidence type="ECO:0000256" key="8">
    <source>
        <dbReference type="RuleBase" id="RU000416"/>
    </source>
</evidence>
<protein>
    <recommendedName>
        <fullName evidence="5">tRNA (cytosine(38)-C(5))-methyltransferase</fullName>
        <ecNumber evidence="4">2.1.1.204</ecNumber>
    </recommendedName>
    <alternativeName>
        <fullName evidence="6">DNA (cytosine-5)-methyltransferase-like protein 2</fullName>
    </alternativeName>
</protein>
<proteinExistence type="inferred from homology"/>
<evidence type="ECO:0000256" key="1">
    <source>
        <dbReference type="ARBA" id="ARBA00022603"/>
    </source>
</evidence>